<dbReference type="SUPFAM" id="SSF54928">
    <property type="entry name" value="RNA-binding domain, RBD"/>
    <property type="match status" value="1"/>
</dbReference>
<dbReference type="PANTHER" id="PTHR13112:SF0">
    <property type="entry name" value="FI21285P1"/>
    <property type="match status" value="1"/>
</dbReference>
<evidence type="ECO:0000256" key="4">
    <source>
        <dbReference type="ARBA" id="ARBA00023242"/>
    </source>
</evidence>
<feature type="compositionally biased region" description="Basic and acidic residues" evidence="5">
    <location>
        <begin position="473"/>
        <end position="487"/>
    </location>
</feature>
<keyword evidence="4" id="KW-0539">Nucleus</keyword>
<sequence length="669" mass="74263">TDFRPIGCYPSVDRNPNLGPKTLASIQEFGHLSIESAEVSRCGCGDLGSEVLRFPLNCWWSGVLGSGRMRGPSDRTKVVVRRLPPSISQSVLMEQIDGRFAGRYDWVCFRPGKNSQKNQRHSRAYLNFKRPEDVVEFAEFFDQHIFVNEKGAQFKALVEYAPSQRVPKQCPKKDVREGTISKDPEYMEFLELVSKPLEHLPSAEIQLERKEAERAGSTKETPIVTPLMDFVRRKRATKNGPQKLSGGGKVSRRASGASAGISSPSKRSSEKRKIAASTYVIKDSTKKGSAKDKPTYILMSRRDQHLAVDKSVSVPSAVGKEASEDEFGMLFSILTSLPSGAIESGKSRLVLLKGKEKEVSNVSRSLVRQPSVRNSPTPTSRQNQPSGRIIRGILSKEGHVDQPYASESHPDLQTQMAKVKDKRLPRPPNASSNMKDYISHSSSLASVSDGDDKKYIDDKVAINNKHGSVSISEKYEKRTRNRDRPDRGVWAPLRRSDRSQSNDGVRPYSEAAQATNSLESIPIFQQATGKVGEVDMVVPNACVGHGSNSHTTYETSLGHGERKADLPSANRSEDMKIHGGGRVDFSSMENGSHRHVGRRGLARGLKEMDSSLNLSEGKSSKRASTVYSTHEVNNDEFIFLDHYRFTRLYLFVPNNLQRQVWVQKSGSAS</sequence>
<feature type="compositionally biased region" description="Basic and acidic residues" evidence="5">
    <location>
        <begin position="559"/>
        <end position="572"/>
    </location>
</feature>
<proteinExistence type="inferred from homology"/>
<dbReference type="GO" id="GO:0000184">
    <property type="term" value="P:nuclear-transcribed mRNA catabolic process, nonsense-mediated decay"/>
    <property type="evidence" value="ECO:0007669"/>
    <property type="project" value="UniProtKB-KW"/>
</dbReference>
<dbReference type="InterPro" id="IPR039722">
    <property type="entry name" value="Upf3"/>
</dbReference>
<dbReference type="Pfam" id="PF03467">
    <property type="entry name" value="Smg4_UPF3"/>
    <property type="match status" value="1"/>
</dbReference>
<dbReference type="PANTHER" id="PTHR13112">
    <property type="entry name" value="UPF3 REGULATOR OF NONSENSE TRANSCRIPTS-LIKE PROTEIN"/>
    <property type="match status" value="1"/>
</dbReference>
<feature type="compositionally biased region" description="Low complexity" evidence="5">
    <location>
        <begin position="253"/>
        <end position="266"/>
    </location>
</feature>
<evidence type="ECO:0000259" key="6">
    <source>
        <dbReference type="Pfam" id="PF03467"/>
    </source>
</evidence>
<feature type="region of interest" description="Disordered" evidence="5">
    <location>
        <begin position="232"/>
        <end position="274"/>
    </location>
</feature>
<dbReference type="GO" id="GO:0003676">
    <property type="term" value="F:nucleic acid binding"/>
    <property type="evidence" value="ECO:0007669"/>
    <property type="project" value="InterPro"/>
</dbReference>
<keyword evidence="3" id="KW-0866">Nonsense-mediated mRNA decay</keyword>
<dbReference type="FunFam" id="3.30.70.330:FF:000255">
    <property type="entry name" value="Regulator of nonsense transcripts UPF3"/>
    <property type="match status" value="1"/>
</dbReference>
<feature type="region of interest" description="Disordered" evidence="5">
    <location>
        <begin position="360"/>
        <end position="388"/>
    </location>
</feature>
<organism evidence="7">
    <name type="scientific">Musa acuminata subsp. malaccensis</name>
    <name type="common">Wild banana</name>
    <name type="synonym">Musa malaccensis</name>
    <dbReference type="NCBI Taxonomy" id="214687"/>
    <lineage>
        <taxon>Eukaryota</taxon>
        <taxon>Viridiplantae</taxon>
        <taxon>Streptophyta</taxon>
        <taxon>Embryophyta</taxon>
        <taxon>Tracheophyta</taxon>
        <taxon>Spermatophyta</taxon>
        <taxon>Magnoliopsida</taxon>
        <taxon>Liliopsida</taxon>
        <taxon>Zingiberales</taxon>
        <taxon>Musaceae</taxon>
        <taxon>Musa</taxon>
    </lineage>
</organism>
<dbReference type="GO" id="GO:0005634">
    <property type="term" value="C:nucleus"/>
    <property type="evidence" value="ECO:0007669"/>
    <property type="project" value="UniProtKB-SubCell"/>
</dbReference>
<evidence type="ECO:0000256" key="1">
    <source>
        <dbReference type="ARBA" id="ARBA00004123"/>
    </source>
</evidence>
<dbReference type="InterPro" id="IPR005120">
    <property type="entry name" value="UPF3_dom"/>
</dbReference>
<gene>
    <name evidence="7" type="ORF">GSMUA_270720.1</name>
</gene>
<name>A0A8D6ZYP6_MUSAM</name>
<evidence type="ECO:0000313" key="7">
    <source>
        <dbReference type="EMBL" id="CAG1838895.1"/>
    </source>
</evidence>
<comment type="subcellular location">
    <subcellularLocation>
        <location evidence="1">Nucleus</location>
    </subcellularLocation>
</comment>
<evidence type="ECO:0000256" key="3">
    <source>
        <dbReference type="ARBA" id="ARBA00023161"/>
    </source>
</evidence>
<protein>
    <submittedName>
        <fullName evidence="7">(wild Malaysian banana) hypothetical protein</fullName>
    </submittedName>
</protein>
<dbReference type="CDD" id="cd12455">
    <property type="entry name" value="RRM_like_Smg4_UPF3"/>
    <property type="match status" value="1"/>
</dbReference>
<dbReference type="InterPro" id="IPR035979">
    <property type="entry name" value="RBD_domain_sf"/>
</dbReference>
<feature type="domain" description="UPF3" evidence="6">
    <location>
        <begin position="74"/>
        <end position="235"/>
    </location>
</feature>
<comment type="similarity">
    <text evidence="2">Belongs to the RENT3 family.</text>
</comment>
<evidence type="ECO:0000256" key="2">
    <source>
        <dbReference type="ARBA" id="ARBA00005991"/>
    </source>
</evidence>
<evidence type="ECO:0000256" key="5">
    <source>
        <dbReference type="SAM" id="MobiDB-lite"/>
    </source>
</evidence>
<feature type="non-terminal residue" evidence="7">
    <location>
        <position position="669"/>
    </location>
</feature>
<feature type="region of interest" description="Disordered" evidence="5">
    <location>
        <begin position="472"/>
        <end position="513"/>
    </location>
</feature>
<reference evidence="7" key="1">
    <citation type="submission" date="2021-03" db="EMBL/GenBank/DDBJ databases">
        <authorList>
            <consortium name="Genoscope - CEA"/>
            <person name="William W."/>
        </authorList>
    </citation>
    <scope>NUCLEOTIDE SEQUENCE</scope>
    <source>
        <strain evidence="7">Doubled-haploid Pahang</strain>
    </source>
</reference>
<feature type="compositionally biased region" description="Polar residues" evidence="5">
    <location>
        <begin position="429"/>
        <end position="438"/>
    </location>
</feature>
<feature type="region of interest" description="Disordered" evidence="5">
    <location>
        <begin position="552"/>
        <end position="572"/>
    </location>
</feature>
<dbReference type="InterPro" id="IPR012677">
    <property type="entry name" value="Nucleotide-bd_a/b_plait_sf"/>
</dbReference>
<accession>A0A8D6ZYP6</accession>
<dbReference type="Gene3D" id="3.30.70.330">
    <property type="match status" value="1"/>
</dbReference>
<dbReference type="AlphaFoldDB" id="A0A8D6ZYP6"/>
<feature type="region of interest" description="Disordered" evidence="5">
    <location>
        <begin position="401"/>
        <end position="438"/>
    </location>
</feature>
<dbReference type="EMBL" id="HG996470">
    <property type="protein sequence ID" value="CAG1838895.1"/>
    <property type="molecule type" value="Genomic_DNA"/>
</dbReference>
<feature type="compositionally biased region" description="Polar residues" evidence="5">
    <location>
        <begin position="360"/>
        <end position="386"/>
    </location>
</feature>